<evidence type="ECO:0000259" key="1">
    <source>
        <dbReference type="Pfam" id="PF24080"/>
    </source>
</evidence>
<dbReference type="EMBL" id="CAAGRJ010023551">
    <property type="protein sequence ID" value="VFV36943.1"/>
    <property type="molecule type" value="Genomic_DNA"/>
</dbReference>
<evidence type="ECO:0000313" key="3">
    <source>
        <dbReference type="Proteomes" id="UP000386466"/>
    </source>
</evidence>
<proteinExistence type="predicted"/>
<accession>A0A485NXL1</accession>
<organism evidence="2 3">
    <name type="scientific">Lynx pardinus</name>
    <name type="common">Iberian lynx</name>
    <name type="synonym">Felis pardina</name>
    <dbReference type="NCBI Taxonomy" id="191816"/>
    <lineage>
        <taxon>Eukaryota</taxon>
        <taxon>Metazoa</taxon>
        <taxon>Chordata</taxon>
        <taxon>Craniata</taxon>
        <taxon>Vertebrata</taxon>
        <taxon>Euteleostomi</taxon>
        <taxon>Mammalia</taxon>
        <taxon>Eutheria</taxon>
        <taxon>Laurasiatheria</taxon>
        <taxon>Carnivora</taxon>
        <taxon>Feliformia</taxon>
        <taxon>Felidae</taxon>
        <taxon>Felinae</taxon>
        <taxon>Lynx</taxon>
    </lineage>
</organism>
<dbReference type="Pfam" id="PF24080">
    <property type="entry name" value="AP3B1_C_2"/>
    <property type="match status" value="1"/>
</dbReference>
<dbReference type="Proteomes" id="UP000386466">
    <property type="component" value="Unassembled WGS sequence"/>
</dbReference>
<feature type="non-terminal residue" evidence="2">
    <location>
        <position position="83"/>
    </location>
</feature>
<evidence type="ECO:0000313" key="2">
    <source>
        <dbReference type="EMBL" id="VFV36943.1"/>
    </source>
</evidence>
<dbReference type="AlphaFoldDB" id="A0A485NXL1"/>
<reference evidence="2 3" key="1">
    <citation type="submission" date="2019-01" db="EMBL/GenBank/DDBJ databases">
        <authorList>
            <person name="Alioto T."/>
            <person name="Alioto T."/>
        </authorList>
    </citation>
    <scope>NUCLEOTIDE SEQUENCE [LARGE SCALE GENOMIC DNA]</scope>
</reference>
<protein>
    <submittedName>
        <fullName evidence="2">Ap-3 complex subunit beta-2</fullName>
    </submittedName>
</protein>
<dbReference type="InterPro" id="IPR056314">
    <property type="entry name" value="AP3B1/2_C"/>
</dbReference>
<sequence>MDMNEITEKIKMPDTCQSDHSVLQKVTATANLDCVSCQTYDKYRFEGRMLTSGTLALLILDTLPAGAASLIVNSEKMVTGTVL</sequence>
<keyword evidence="3" id="KW-1185">Reference proteome</keyword>
<feature type="domain" description="AP-3 complex subunit beta-1/2 C-terminal" evidence="1">
    <location>
        <begin position="3"/>
        <end position="83"/>
    </location>
</feature>
<name>A0A485NXL1_LYNPA</name>
<gene>
    <name evidence="2" type="ORF">LYPA_23C014388</name>
</gene>